<dbReference type="AlphaFoldDB" id="A0A250FTN6"/>
<reference evidence="2" key="1">
    <citation type="submission" date="2017-06" db="EMBL/GenBank/DDBJ databases">
        <title>Capnocytophaga spp. assemblies.</title>
        <authorList>
            <person name="Gulvik C.A."/>
        </authorList>
    </citation>
    <scope>NUCLEOTIDE SEQUENCE [LARGE SCALE GENOMIC DNA]</scope>
    <source>
        <strain evidence="2">H1496</strain>
    </source>
</reference>
<proteinExistence type="predicted"/>
<accession>A0A250FTN6</accession>
<dbReference type="EMBL" id="CP022386">
    <property type="protein sequence ID" value="ATA87775.1"/>
    <property type="molecule type" value="Genomic_DNA"/>
</dbReference>
<name>A0A250FTN6_9FLAO</name>
<protein>
    <submittedName>
        <fullName evidence="1">Uncharacterized protein</fullName>
    </submittedName>
</protein>
<dbReference type="KEGG" id="cgh:CGC50_11915"/>
<organism evidence="1 2">
    <name type="scientific">Capnocytophaga gingivalis</name>
    <dbReference type="NCBI Taxonomy" id="1017"/>
    <lineage>
        <taxon>Bacteria</taxon>
        <taxon>Pseudomonadati</taxon>
        <taxon>Bacteroidota</taxon>
        <taxon>Flavobacteriia</taxon>
        <taxon>Flavobacteriales</taxon>
        <taxon>Flavobacteriaceae</taxon>
        <taxon>Capnocytophaga</taxon>
    </lineage>
</organism>
<dbReference type="GeneID" id="84809247"/>
<dbReference type="Pfam" id="PF19515">
    <property type="entry name" value="DUF6048"/>
    <property type="match status" value="1"/>
</dbReference>
<dbReference type="Proteomes" id="UP000217250">
    <property type="component" value="Chromosome"/>
</dbReference>
<sequence length="267" mass="31503">MKKKLLFVFIISLLSVSYGFTQENKLKPVDSLTKKDKIKEIPSEKLEGISPDKIYYQHYGLRIGTDISRPIRSLLDKSYQGLELVGDYRLNYRYYLAGEIGKERKVSENNYFDFTTNGQYIKFGIDYNSYTNWYGMENMIYFGARYGFSIFNQEVTRYSVHTLRNYWNESLIGTQSDILTSYQGRTAHWLEGILGIKVELFKHFYAGASLRFSFLLYQNKDNFPNFWIPGVQRVWEGSNIGINYNYTLSYMIPLYKKAKEKTYKNDK</sequence>
<dbReference type="RefSeq" id="WP_095910977.1">
    <property type="nucleotide sequence ID" value="NZ_CP022386.1"/>
</dbReference>
<dbReference type="OrthoDB" id="1199048at2"/>
<dbReference type="InterPro" id="IPR046111">
    <property type="entry name" value="DUF6048"/>
</dbReference>
<gene>
    <name evidence="1" type="ORF">CGC50_11915</name>
</gene>
<evidence type="ECO:0000313" key="2">
    <source>
        <dbReference type="Proteomes" id="UP000217250"/>
    </source>
</evidence>
<evidence type="ECO:0000313" key="1">
    <source>
        <dbReference type="EMBL" id="ATA87775.1"/>
    </source>
</evidence>